<dbReference type="InterPro" id="IPR036865">
    <property type="entry name" value="CRAL-TRIO_dom_sf"/>
</dbReference>
<name>A0A6L2JUG3_TANCI</name>
<dbReference type="Pfam" id="PF13716">
    <property type="entry name" value="CRAL_TRIO_2"/>
    <property type="match status" value="1"/>
</dbReference>
<organism evidence="2">
    <name type="scientific">Tanacetum cinerariifolium</name>
    <name type="common">Dalmatian daisy</name>
    <name type="synonym">Chrysanthemum cinerariifolium</name>
    <dbReference type="NCBI Taxonomy" id="118510"/>
    <lineage>
        <taxon>Eukaryota</taxon>
        <taxon>Viridiplantae</taxon>
        <taxon>Streptophyta</taxon>
        <taxon>Embryophyta</taxon>
        <taxon>Tracheophyta</taxon>
        <taxon>Spermatophyta</taxon>
        <taxon>Magnoliopsida</taxon>
        <taxon>eudicotyledons</taxon>
        <taxon>Gunneridae</taxon>
        <taxon>Pentapetalae</taxon>
        <taxon>asterids</taxon>
        <taxon>campanulids</taxon>
        <taxon>Asterales</taxon>
        <taxon>Asteraceae</taxon>
        <taxon>Asteroideae</taxon>
        <taxon>Anthemideae</taxon>
        <taxon>Anthemidinae</taxon>
        <taxon>Tanacetum</taxon>
    </lineage>
</organism>
<dbReference type="PANTHER" id="PTHR48411:SF1">
    <property type="entry name" value="OS01G0948300 PROTEIN"/>
    <property type="match status" value="1"/>
</dbReference>
<feature type="domain" description="CRAL-TRIO" evidence="1">
    <location>
        <begin position="9"/>
        <end position="162"/>
    </location>
</feature>
<dbReference type="EMBL" id="BKCJ010001336">
    <property type="protein sequence ID" value="GEU40683.1"/>
    <property type="molecule type" value="Genomic_DNA"/>
</dbReference>
<sequence>MPEELSPEEIKAIHKLSLFKIKGRDKQGRKILRIIGKHFPAKSLTVDVLKQYLDVKVFPKLNRPFAIVYIHTDVQKSENFPGISALRSVYDAIPVNVKQSLEAVYFVHPDLQSRLFLATFGRFIFSGGLYSKLKYVSRLGYLWENVRRNEIQIPEFVFDHDEDLEYRPMMDYGLESDHARVYGAPEVDSSVAMYSMRWTQHVTSKSTLRSHAPSLVRPSLVVLSLHLGVCVTAPFGGVCVTAPFVTLVGARCSTQCNAGLWFFSF</sequence>
<evidence type="ECO:0000313" key="2">
    <source>
        <dbReference type="EMBL" id="GEU40683.1"/>
    </source>
</evidence>
<accession>A0A6L2JUG3</accession>
<evidence type="ECO:0000259" key="1">
    <source>
        <dbReference type="SMART" id="SM00516"/>
    </source>
</evidence>
<dbReference type="SMART" id="SM00516">
    <property type="entry name" value="SEC14"/>
    <property type="match status" value="1"/>
</dbReference>
<proteinExistence type="predicted"/>
<dbReference type="PANTHER" id="PTHR48411">
    <property type="entry name" value="OS01G0948300 PROTEIN"/>
    <property type="match status" value="1"/>
</dbReference>
<protein>
    <recommendedName>
        <fullName evidence="1">CRAL-TRIO domain-containing protein</fullName>
    </recommendedName>
</protein>
<dbReference type="Gene3D" id="3.40.525.10">
    <property type="entry name" value="CRAL-TRIO lipid binding domain"/>
    <property type="match status" value="1"/>
</dbReference>
<dbReference type="InterPro" id="IPR001251">
    <property type="entry name" value="CRAL-TRIO_dom"/>
</dbReference>
<dbReference type="AlphaFoldDB" id="A0A6L2JUG3"/>
<gene>
    <name evidence="2" type="ORF">Tci_012661</name>
</gene>
<reference evidence="2" key="1">
    <citation type="journal article" date="2019" name="Sci. Rep.">
        <title>Draft genome of Tanacetum cinerariifolium, the natural source of mosquito coil.</title>
        <authorList>
            <person name="Yamashiro T."/>
            <person name="Shiraishi A."/>
            <person name="Satake H."/>
            <person name="Nakayama K."/>
        </authorList>
    </citation>
    <scope>NUCLEOTIDE SEQUENCE</scope>
</reference>
<comment type="caution">
    <text evidence="2">The sequence shown here is derived from an EMBL/GenBank/DDBJ whole genome shotgun (WGS) entry which is preliminary data.</text>
</comment>